<name>A0A165B858_9APHY</name>
<gene>
    <name evidence="2" type="ORF">LAESUDRAFT_553827</name>
</gene>
<evidence type="ECO:0000313" key="3">
    <source>
        <dbReference type="Proteomes" id="UP000076871"/>
    </source>
</evidence>
<feature type="compositionally biased region" description="Polar residues" evidence="1">
    <location>
        <begin position="115"/>
        <end position="126"/>
    </location>
</feature>
<feature type="compositionally biased region" description="Polar residues" evidence="1">
    <location>
        <begin position="76"/>
        <end position="88"/>
    </location>
</feature>
<dbReference type="RefSeq" id="XP_040758206.1">
    <property type="nucleotide sequence ID" value="XM_040902918.1"/>
</dbReference>
<feature type="region of interest" description="Disordered" evidence="1">
    <location>
        <begin position="76"/>
        <end position="131"/>
    </location>
</feature>
<dbReference type="EMBL" id="KV427685">
    <property type="protein sequence ID" value="KZT00466.1"/>
    <property type="molecule type" value="Genomic_DNA"/>
</dbReference>
<keyword evidence="3" id="KW-1185">Reference proteome</keyword>
<dbReference type="Proteomes" id="UP000076871">
    <property type="component" value="Unassembled WGS sequence"/>
</dbReference>
<sequence>MSTWPSSCTVHSAQHGSADSRSHPWICPQVPFVRCNVQDGCSVFVCADGPSSACCQVADHAARVCRPVRPLPQPAVSTSSCIPHSAPSSPRIHPRPLPTPPVGTLHRPRSEPCLPSSSAASGTSTRPLPRPLPIPAVLLAVRRRLRPLPTPTPRETCIKQPAESTVNAPSRPRLCFRISLSDRPCCAPSETGHKREGARLSAMSEISSPIVFAEDNTDSDSDSQGTYYSSDDGSSGWEEVDSGCITAMESIEAPVCPNEIEHAPDLAFCSLPGSRREWILEKAGCSHRWSEGSADYALILNELRKLR</sequence>
<feature type="compositionally biased region" description="Polar residues" evidence="1">
    <location>
        <begin position="1"/>
        <end position="19"/>
    </location>
</feature>
<reference evidence="2 3" key="1">
    <citation type="journal article" date="2016" name="Mol. Biol. Evol.">
        <title>Comparative Genomics of Early-Diverging Mushroom-Forming Fungi Provides Insights into the Origins of Lignocellulose Decay Capabilities.</title>
        <authorList>
            <person name="Nagy L.G."/>
            <person name="Riley R."/>
            <person name="Tritt A."/>
            <person name="Adam C."/>
            <person name="Daum C."/>
            <person name="Floudas D."/>
            <person name="Sun H."/>
            <person name="Yadav J.S."/>
            <person name="Pangilinan J."/>
            <person name="Larsson K.H."/>
            <person name="Matsuura K."/>
            <person name="Barry K."/>
            <person name="Labutti K."/>
            <person name="Kuo R."/>
            <person name="Ohm R.A."/>
            <person name="Bhattacharya S.S."/>
            <person name="Shirouzu T."/>
            <person name="Yoshinaga Y."/>
            <person name="Martin F.M."/>
            <person name="Grigoriev I.V."/>
            <person name="Hibbett D.S."/>
        </authorList>
    </citation>
    <scope>NUCLEOTIDE SEQUENCE [LARGE SCALE GENOMIC DNA]</scope>
    <source>
        <strain evidence="2 3">93-53</strain>
    </source>
</reference>
<feature type="region of interest" description="Disordered" evidence="1">
    <location>
        <begin position="1"/>
        <end position="21"/>
    </location>
</feature>
<evidence type="ECO:0000256" key="1">
    <source>
        <dbReference type="SAM" id="MobiDB-lite"/>
    </source>
</evidence>
<proteinExistence type="predicted"/>
<feature type="region of interest" description="Disordered" evidence="1">
    <location>
        <begin position="213"/>
        <end position="236"/>
    </location>
</feature>
<accession>A0A165B858</accession>
<dbReference type="GeneID" id="63819949"/>
<dbReference type="AlphaFoldDB" id="A0A165B858"/>
<protein>
    <submittedName>
        <fullName evidence="2">Uncharacterized protein</fullName>
    </submittedName>
</protein>
<feature type="compositionally biased region" description="Low complexity" evidence="1">
    <location>
        <begin position="222"/>
        <end position="236"/>
    </location>
</feature>
<evidence type="ECO:0000313" key="2">
    <source>
        <dbReference type="EMBL" id="KZT00466.1"/>
    </source>
</evidence>
<organism evidence="2 3">
    <name type="scientific">Laetiporus sulphureus 93-53</name>
    <dbReference type="NCBI Taxonomy" id="1314785"/>
    <lineage>
        <taxon>Eukaryota</taxon>
        <taxon>Fungi</taxon>
        <taxon>Dikarya</taxon>
        <taxon>Basidiomycota</taxon>
        <taxon>Agaricomycotina</taxon>
        <taxon>Agaricomycetes</taxon>
        <taxon>Polyporales</taxon>
        <taxon>Laetiporus</taxon>
    </lineage>
</organism>
<dbReference type="InParanoid" id="A0A165B858"/>